<dbReference type="PANTHER" id="PTHR34699">
    <property type="match status" value="1"/>
</dbReference>
<dbReference type="STRING" id="1236970.JCM9140_1815"/>
<evidence type="ECO:0000256" key="5">
    <source>
        <dbReference type="ARBA" id="ARBA00022842"/>
    </source>
</evidence>
<keyword evidence="6 11" id="KW-0546">Nucleotide metabolism</keyword>
<comment type="catalytic activity">
    <reaction evidence="9 11">
        <text>XTP + H2O = XDP + phosphate + H(+)</text>
        <dbReference type="Rhea" id="RHEA:28406"/>
        <dbReference type="ChEBI" id="CHEBI:15377"/>
        <dbReference type="ChEBI" id="CHEBI:15378"/>
        <dbReference type="ChEBI" id="CHEBI:43474"/>
        <dbReference type="ChEBI" id="CHEBI:59884"/>
        <dbReference type="ChEBI" id="CHEBI:61314"/>
        <dbReference type="EC" id="3.6.1.73"/>
    </reaction>
</comment>
<organism evidence="13 14">
    <name type="scientific">Halalkalibacter wakoensis JCM 9140</name>
    <dbReference type="NCBI Taxonomy" id="1236970"/>
    <lineage>
        <taxon>Bacteria</taxon>
        <taxon>Bacillati</taxon>
        <taxon>Bacillota</taxon>
        <taxon>Bacilli</taxon>
        <taxon>Bacillales</taxon>
        <taxon>Bacillaceae</taxon>
        <taxon>Halalkalibacter</taxon>
    </lineage>
</organism>
<gene>
    <name evidence="13" type="ORF">JCM9140_1815</name>
</gene>
<evidence type="ECO:0000313" key="14">
    <source>
        <dbReference type="Proteomes" id="UP000018890"/>
    </source>
</evidence>
<dbReference type="PANTHER" id="PTHR34699:SF2">
    <property type="entry name" value="NON-CANONICAL PURINE NTP PHOSPHATASE_PRRC1 DOMAIN-CONTAINING PROTEIN"/>
    <property type="match status" value="1"/>
</dbReference>
<dbReference type="Gene3D" id="3.90.950.10">
    <property type="match status" value="1"/>
</dbReference>
<dbReference type="InterPro" id="IPR026533">
    <property type="entry name" value="NTPase/PRRC1"/>
</dbReference>
<comment type="similarity">
    <text evidence="10 11">Belongs to the YjjX NTPase family.</text>
</comment>
<evidence type="ECO:0000259" key="12">
    <source>
        <dbReference type="Pfam" id="PF01931"/>
    </source>
</evidence>
<dbReference type="AlphaFoldDB" id="W4Q234"/>
<comment type="caution">
    <text evidence="13">The sequence shown here is derived from an EMBL/GenBank/DDBJ whole genome shotgun (WGS) entry which is preliminary data.</text>
</comment>
<comment type="cofactor">
    <cofactor evidence="11">
        <name>Mg(2+)</name>
        <dbReference type="ChEBI" id="CHEBI:18420"/>
    </cofactor>
    <cofactor evidence="11">
        <name>Mn(2+)</name>
        <dbReference type="ChEBI" id="CHEBI:29035"/>
    </cofactor>
    <text evidence="11">Binds 1 divalent metal cation per subunit; can use either Mg(2+) or Mn(2+).</text>
</comment>
<keyword evidence="2 11" id="KW-0479">Metal-binding</keyword>
<dbReference type="HAMAP" id="MF_00648">
    <property type="entry name" value="Non_canon_purine_NTPase_YjjX"/>
    <property type="match status" value="1"/>
</dbReference>
<keyword evidence="5 11" id="KW-0460">Magnesium</keyword>
<evidence type="ECO:0000256" key="9">
    <source>
        <dbReference type="ARBA" id="ARBA00048781"/>
    </source>
</evidence>
<dbReference type="FunFam" id="3.90.950.10:FF:000002">
    <property type="entry name" value="Inosine/xanthosine triphosphatase"/>
    <property type="match status" value="1"/>
</dbReference>
<dbReference type="GO" id="GO:0046872">
    <property type="term" value="F:metal ion binding"/>
    <property type="evidence" value="ECO:0007669"/>
    <property type="project" value="UniProtKB-KW"/>
</dbReference>
<evidence type="ECO:0000256" key="2">
    <source>
        <dbReference type="ARBA" id="ARBA00022723"/>
    </source>
</evidence>
<evidence type="ECO:0000256" key="1">
    <source>
        <dbReference type="ARBA" id="ARBA00001936"/>
    </source>
</evidence>
<dbReference type="InterPro" id="IPR029001">
    <property type="entry name" value="ITPase-like_fam"/>
</dbReference>
<dbReference type="GO" id="GO:0000166">
    <property type="term" value="F:nucleotide binding"/>
    <property type="evidence" value="ECO:0007669"/>
    <property type="project" value="UniProtKB-KW"/>
</dbReference>
<comment type="catalytic activity">
    <reaction evidence="8 11">
        <text>ITP + H2O = IDP + phosphate + H(+)</text>
        <dbReference type="Rhea" id="RHEA:28330"/>
        <dbReference type="ChEBI" id="CHEBI:15377"/>
        <dbReference type="ChEBI" id="CHEBI:15378"/>
        <dbReference type="ChEBI" id="CHEBI:43474"/>
        <dbReference type="ChEBI" id="CHEBI:58280"/>
        <dbReference type="ChEBI" id="CHEBI:61402"/>
        <dbReference type="EC" id="3.6.1.73"/>
    </reaction>
</comment>
<comment type="function">
    <text evidence="11">Phosphatase that hydrolyzes non-canonical purine nucleotides such as XTP and ITP to their respective diphosphate derivatives. Probably excludes non-canonical purines from DNA/RNA precursor pool, thus preventing their incorporation into DNA/RNA and avoiding chromosomal lesions.</text>
</comment>
<evidence type="ECO:0000256" key="7">
    <source>
        <dbReference type="ARBA" id="ARBA00023211"/>
    </source>
</evidence>
<dbReference type="GO" id="GO:0009117">
    <property type="term" value="P:nucleotide metabolic process"/>
    <property type="evidence" value="ECO:0007669"/>
    <property type="project" value="UniProtKB-KW"/>
</dbReference>
<comment type="cofactor">
    <cofactor evidence="1">
        <name>Mn(2+)</name>
        <dbReference type="ChEBI" id="CHEBI:29035"/>
    </cofactor>
</comment>
<dbReference type="SUPFAM" id="SSF52972">
    <property type="entry name" value="ITPase-like"/>
    <property type="match status" value="1"/>
</dbReference>
<keyword evidence="14" id="KW-1185">Reference proteome</keyword>
<dbReference type="Pfam" id="PF01931">
    <property type="entry name" value="NTPase_I-T"/>
    <property type="match status" value="1"/>
</dbReference>
<dbReference type="Proteomes" id="UP000018890">
    <property type="component" value="Unassembled WGS sequence"/>
</dbReference>
<evidence type="ECO:0000256" key="10">
    <source>
        <dbReference type="ARBA" id="ARBA00060855"/>
    </source>
</evidence>
<dbReference type="OrthoDB" id="164951at2"/>
<evidence type="ECO:0000256" key="8">
    <source>
        <dbReference type="ARBA" id="ARBA00048174"/>
    </source>
</evidence>
<feature type="binding site" evidence="11">
    <location>
        <position position="33"/>
    </location>
    <ligand>
        <name>Mg(2+)</name>
        <dbReference type="ChEBI" id="CHEBI:18420"/>
    </ligand>
</feature>
<evidence type="ECO:0000313" key="13">
    <source>
        <dbReference type="EMBL" id="GAE25798.1"/>
    </source>
</evidence>
<protein>
    <recommendedName>
        <fullName evidence="11">Probable inosine/xanthosine triphosphatase</fullName>
        <shortName evidence="11">ITPase/XTPase</shortName>
        <ecNumber evidence="11">3.6.1.73</ecNumber>
    </recommendedName>
    <alternativeName>
        <fullName evidence="11">Non-canonical purine NTP phosphatase</fullName>
    </alternativeName>
    <alternativeName>
        <fullName evidence="11">Non-standard purine NTP phosphatase</fullName>
    </alternativeName>
    <alternativeName>
        <fullName evidence="11">Nucleoside-triphosphate phosphatase</fullName>
        <shortName evidence="11">NTPase</shortName>
    </alternativeName>
</protein>
<feature type="domain" description="Non-canonical purine NTP phosphatase/PRRC1" evidence="12">
    <location>
        <begin position="6"/>
        <end position="157"/>
    </location>
</feature>
<dbReference type="InterPro" id="IPR002786">
    <property type="entry name" value="Non_canon_purine_NTPase"/>
</dbReference>
<dbReference type="RefSeq" id="WP_034744732.1">
    <property type="nucleotide sequence ID" value="NZ_BAUT01000014.1"/>
</dbReference>
<evidence type="ECO:0000256" key="11">
    <source>
        <dbReference type="HAMAP-Rule" id="MF_00648"/>
    </source>
</evidence>
<name>W4Q234_9BACI</name>
<reference evidence="13" key="1">
    <citation type="journal article" date="2014" name="Genome Announc.">
        <title>Draft Genome Sequences of Three Alkaliphilic Bacillus Strains, Bacillus wakoensis JCM 9140T, Bacillus akibai JCM 9157T, and Bacillus hemicellulosilyticus JCM 9152T.</title>
        <authorList>
            <person name="Yuki M."/>
            <person name="Oshima K."/>
            <person name="Suda W."/>
            <person name="Oshida Y."/>
            <person name="Kitamura K."/>
            <person name="Iida T."/>
            <person name="Hattori M."/>
            <person name="Ohkuma M."/>
        </authorList>
    </citation>
    <scope>NUCLEOTIDE SEQUENCE [LARGE SCALE GENOMIC DNA]</scope>
    <source>
        <strain evidence="13">JCM 9140</strain>
    </source>
</reference>
<keyword evidence="3 11" id="KW-0547">Nucleotide-binding</keyword>
<evidence type="ECO:0000256" key="3">
    <source>
        <dbReference type="ARBA" id="ARBA00022741"/>
    </source>
</evidence>
<keyword evidence="7 11" id="KW-0464">Manganese</keyword>
<accession>W4Q234</accession>
<dbReference type="GO" id="GO:0103023">
    <property type="term" value="F:ITPase activity"/>
    <property type="evidence" value="ECO:0007669"/>
    <property type="project" value="UniProtKB-EC"/>
</dbReference>
<keyword evidence="4 11" id="KW-0378">Hydrolase</keyword>
<comment type="subunit">
    <text evidence="11">Homodimer.</text>
</comment>
<sequence length="173" mass="18809">MLVAIGTRNPAKVHAVQDTLIREKLTFISVKTDSGVSDQPFSDEETLQGARNRAKSALALTNADLSFGLEGGVHETESGLMLCNWGVLVHADGAEWVASGAKFPLPLEISDRLRKGEELGVVMADVTGDLNTRKREGAIGIYTNGWVNRKDLFAHIVKLLYGQYRSSLGDMSH</sequence>
<dbReference type="EMBL" id="BAUT01000014">
    <property type="protein sequence ID" value="GAE25798.1"/>
    <property type="molecule type" value="Genomic_DNA"/>
</dbReference>
<evidence type="ECO:0000256" key="6">
    <source>
        <dbReference type="ARBA" id="ARBA00023080"/>
    </source>
</evidence>
<evidence type="ECO:0000256" key="4">
    <source>
        <dbReference type="ARBA" id="ARBA00022801"/>
    </source>
</evidence>
<dbReference type="NCBIfam" id="NF002850">
    <property type="entry name" value="PRK03114.1"/>
    <property type="match status" value="1"/>
</dbReference>
<comment type="caution">
    <text evidence="11">Lacks conserved residue(s) required for the propagation of feature annotation.</text>
</comment>
<dbReference type="InterPro" id="IPR050299">
    <property type="entry name" value="YjjX_NTPase"/>
</dbReference>
<dbReference type="EC" id="3.6.1.73" evidence="11"/>
<proteinExistence type="inferred from homology"/>